<dbReference type="OrthoDB" id="1716402at2759"/>
<dbReference type="PANTHER" id="PTHR31343:SF4">
    <property type="entry name" value="DUF789 DOMAIN-CONTAINING PROTEIN"/>
    <property type="match status" value="1"/>
</dbReference>
<sequence>MSKSSGSSSARTTGSNRFHSGPGFRQNQQQEKRLVSESAEPALSRTANLTNLDRFLAAVTPSVPAQLSCEPRMKGRKTGESSTGSYFLLEDLWESFREWSAYGVEVPITEDGDGVGAVKMYYGPSLSAIQLYSLGRLSEDSGAESSNEISCAEQLVYEYYEDSQPRFRPPLHDKALSFQVSTLAFEFPSLKKYRSCDISPSSWFSVAWYPIYRIPVGSSLKRVDPSFLTFHFLSAHTRRKNQSPSHASSGRKVHGDGSLHISLPPFALASYKLRSSILAPNRDSEWQKWDSLLQVATDWLQSLQVKHPDYLYFLGNSFQQR</sequence>
<feature type="region of interest" description="Disordered" evidence="1">
    <location>
        <begin position="1"/>
        <end position="40"/>
    </location>
</feature>
<evidence type="ECO:0000256" key="1">
    <source>
        <dbReference type="SAM" id="MobiDB-lite"/>
    </source>
</evidence>
<gene>
    <name evidence="2" type="ORF">CR513_18270</name>
</gene>
<feature type="compositionally biased region" description="Low complexity" evidence="1">
    <location>
        <begin position="1"/>
        <end position="15"/>
    </location>
</feature>
<evidence type="ECO:0000313" key="2">
    <source>
        <dbReference type="EMBL" id="RDX98767.1"/>
    </source>
</evidence>
<dbReference type="PANTHER" id="PTHR31343">
    <property type="entry name" value="T15D22.8"/>
    <property type="match status" value="1"/>
</dbReference>
<protein>
    <submittedName>
        <fullName evidence="2">Uncharacterized protein</fullName>
    </submittedName>
</protein>
<dbReference type="InterPro" id="IPR008507">
    <property type="entry name" value="DUF789"/>
</dbReference>
<evidence type="ECO:0000313" key="3">
    <source>
        <dbReference type="Proteomes" id="UP000257109"/>
    </source>
</evidence>
<reference evidence="2" key="1">
    <citation type="submission" date="2018-05" db="EMBL/GenBank/DDBJ databases">
        <title>Draft genome of Mucuna pruriens seed.</title>
        <authorList>
            <person name="Nnadi N.E."/>
            <person name="Vos R."/>
            <person name="Hasami M.H."/>
            <person name="Devisetty U.K."/>
            <person name="Aguiy J.C."/>
        </authorList>
    </citation>
    <scope>NUCLEOTIDE SEQUENCE [LARGE SCALE GENOMIC DNA]</scope>
    <source>
        <strain evidence="2">JCA_2017</strain>
    </source>
</reference>
<accession>A0A371H7K9</accession>
<comment type="caution">
    <text evidence="2">The sequence shown here is derived from an EMBL/GenBank/DDBJ whole genome shotgun (WGS) entry which is preliminary data.</text>
</comment>
<dbReference type="Proteomes" id="UP000257109">
    <property type="component" value="Unassembled WGS sequence"/>
</dbReference>
<name>A0A371H7K9_MUCPR</name>
<proteinExistence type="predicted"/>
<dbReference type="STRING" id="157652.A0A371H7K9"/>
<keyword evidence="3" id="KW-1185">Reference proteome</keyword>
<feature type="non-terminal residue" evidence="2">
    <location>
        <position position="1"/>
    </location>
</feature>
<dbReference type="AlphaFoldDB" id="A0A371H7K9"/>
<dbReference type="Pfam" id="PF05623">
    <property type="entry name" value="DUF789"/>
    <property type="match status" value="2"/>
</dbReference>
<organism evidence="2 3">
    <name type="scientific">Mucuna pruriens</name>
    <name type="common">Velvet bean</name>
    <name type="synonym">Dolichos pruriens</name>
    <dbReference type="NCBI Taxonomy" id="157652"/>
    <lineage>
        <taxon>Eukaryota</taxon>
        <taxon>Viridiplantae</taxon>
        <taxon>Streptophyta</taxon>
        <taxon>Embryophyta</taxon>
        <taxon>Tracheophyta</taxon>
        <taxon>Spermatophyta</taxon>
        <taxon>Magnoliopsida</taxon>
        <taxon>eudicotyledons</taxon>
        <taxon>Gunneridae</taxon>
        <taxon>Pentapetalae</taxon>
        <taxon>rosids</taxon>
        <taxon>fabids</taxon>
        <taxon>Fabales</taxon>
        <taxon>Fabaceae</taxon>
        <taxon>Papilionoideae</taxon>
        <taxon>50 kb inversion clade</taxon>
        <taxon>NPAAA clade</taxon>
        <taxon>indigoferoid/millettioid clade</taxon>
        <taxon>Phaseoleae</taxon>
        <taxon>Mucuna</taxon>
    </lineage>
</organism>
<dbReference type="EMBL" id="QJKJ01003380">
    <property type="protein sequence ID" value="RDX98767.1"/>
    <property type="molecule type" value="Genomic_DNA"/>
</dbReference>